<feature type="domain" description="DNA methylase N-4/N-6" evidence="4">
    <location>
        <begin position="478"/>
        <end position="592"/>
    </location>
</feature>
<evidence type="ECO:0000256" key="2">
    <source>
        <dbReference type="ARBA" id="ARBA00022603"/>
    </source>
</evidence>
<dbReference type="Proteomes" id="UP000295741">
    <property type="component" value="Unassembled WGS sequence"/>
</dbReference>
<comment type="caution">
    <text evidence="5">The sequence shown here is derived from an EMBL/GenBank/DDBJ whole genome shotgun (WGS) entry which is preliminary data.</text>
</comment>
<accession>A0A4R6J2C0</accession>
<evidence type="ECO:0000256" key="1">
    <source>
        <dbReference type="ARBA" id="ARBA00006594"/>
    </source>
</evidence>
<comment type="similarity">
    <text evidence="1">Belongs to the N(4)/N(6)-methyltransferase family.</text>
</comment>
<dbReference type="EMBL" id="SNWP01000010">
    <property type="protein sequence ID" value="TDO28416.1"/>
    <property type="molecule type" value="Genomic_DNA"/>
</dbReference>
<evidence type="ECO:0000256" key="3">
    <source>
        <dbReference type="ARBA" id="ARBA00022679"/>
    </source>
</evidence>
<dbReference type="InterPro" id="IPR002941">
    <property type="entry name" value="DNA_methylase_N4/N6"/>
</dbReference>
<reference evidence="5 6" key="1">
    <citation type="submission" date="2019-03" db="EMBL/GenBank/DDBJ databases">
        <title>Genomic Encyclopedia of Archaeal and Bacterial Type Strains, Phase II (KMG-II): from individual species to whole genera.</title>
        <authorList>
            <person name="Goeker M."/>
        </authorList>
    </citation>
    <scope>NUCLEOTIDE SEQUENCE [LARGE SCALE GENOMIC DNA]</scope>
    <source>
        <strain evidence="5 6">DSM 28323</strain>
    </source>
</reference>
<dbReference type="PROSITE" id="PS00092">
    <property type="entry name" value="N6_MTASE"/>
    <property type="match status" value="1"/>
</dbReference>
<dbReference type="InterPro" id="IPR029063">
    <property type="entry name" value="SAM-dependent_MTases_sf"/>
</dbReference>
<proteinExistence type="inferred from homology"/>
<dbReference type="OrthoDB" id="9800801at2"/>
<keyword evidence="3" id="KW-0808">Transferase</keyword>
<keyword evidence="2 5" id="KW-0489">Methyltransferase</keyword>
<dbReference type="RefSeq" id="WP_133472962.1">
    <property type="nucleotide sequence ID" value="NZ_SNWP01000010.1"/>
</dbReference>
<dbReference type="AlphaFoldDB" id="A0A4R6J2C0"/>
<protein>
    <submittedName>
        <fullName evidence="5">Putative DNA methylase</fullName>
    </submittedName>
</protein>
<dbReference type="Pfam" id="PF01555">
    <property type="entry name" value="N6_N4_Mtase"/>
    <property type="match status" value="2"/>
</dbReference>
<evidence type="ECO:0000313" key="5">
    <source>
        <dbReference type="EMBL" id="TDO28416.1"/>
    </source>
</evidence>
<dbReference type="GO" id="GO:0032259">
    <property type="term" value="P:methylation"/>
    <property type="evidence" value="ECO:0007669"/>
    <property type="project" value="UniProtKB-KW"/>
</dbReference>
<evidence type="ECO:0000259" key="4">
    <source>
        <dbReference type="Pfam" id="PF01555"/>
    </source>
</evidence>
<dbReference type="InterPro" id="IPR002052">
    <property type="entry name" value="DNA_methylase_N6_adenine_CS"/>
</dbReference>
<dbReference type="GO" id="GO:0008170">
    <property type="term" value="F:N-methyltransferase activity"/>
    <property type="evidence" value="ECO:0007669"/>
    <property type="project" value="InterPro"/>
</dbReference>
<dbReference type="GO" id="GO:0003677">
    <property type="term" value="F:DNA binding"/>
    <property type="evidence" value="ECO:0007669"/>
    <property type="project" value="InterPro"/>
</dbReference>
<gene>
    <name evidence="5" type="ORF">BC659_0481</name>
</gene>
<evidence type="ECO:0000313" key="6">
    <source>
        <dbReference type="Proteomes" id="UP000295741"/>
    </source>
</evidence>
<organism evidence="5 6">
    <name type="scientific">Sediminibacterium goheungense</name>
    <dbReference type="NCBI Taxonomy" id="1086393"/>
    <lineage>
        <taxon>Bacteria</taxon>
        <taxon>Pseudomonadati</taxon>
        <taxon>Bacteroidota</taxon>
        <taxon>Chitinophagia</taxon>
        <taxon>Chitinophagales</taxon>
        <taxon>Chitinophagaceae</taxon>
        <taxon>Sediminibacterium</taxon>
    </lineage>
</organism>
<keyword evidence="6" id="KW-1185">Reference proteome</keyword>
<feature type="domain" description="DNA methylase N-4/N-6" evidence="4">
    <location>
        <begin position="62"/>
        <end position="110"/>
    </location>
</feature>
<dbReference type="Gene3D" id="3.40.50.150">
    <property type="entry name" value="Vaccinia Virus protein VP39"/>
    <property type="match status" value="2"/>
</dbReference>
<dbReference type="SUPFAM" id="SSF53335">
    <property type="entry name" value="S-adenosyl-L-methionine-dependent methyltransferases"/>
    <property type="match status" value="1"/>
</dbReference>
<sequence>MSKTIIEDDSFPFEVISKIAEKESWRKDINRPIYHLHKWWAKRLGSVFRAILLGCVLDKEENLMDKFYSSNQYKDQVVADLFMGSGTTIGEAAKLGMTSFGCDINPVAVESVRVALTPFNEERLEVEFKKLAAKVSAYLLQFYKSKDSKDIICDVLYYFWVMQSICKKCNTRNDLFTDYILSKDAYPQRKPKINVICPKCNEIFIENYEKKDTICPSCKYEFVFRKGNSKGSTFICSMCNSEQKILENIKGEIPAFRLFAKLIIDSDGNKQYLKCNDYDLQMYDQAVEELTDLLESNQIKIPDLNLEKGYNTTQAIKYGFKNWSDFFNPRQLLLLGKLQKEISTIDDEIIRDIFSMIFSSILEFNNRFASYKGEGTGAVRHMFSNHVLKPEKRPIEANLWGTTRSSGSFSGIFRNRLKRIINYKNNPKEVHLTSNHNAKYSLNNILVRNWDTEEIRFDGAVYLRSGDSSSLPLENGSVDFVITDPPFFDNVQYSELADFFYSWLRLYPHGFILNDRETTRNKLEVQDTDSVTFSKKLENVFKEGNRILKPDGLLVFTYHHSRNEGWISIAHSIEKAGFYVINTHPIKAEMSVAAPKQQAKEPIQLDIIIVCGKILDNENRSFSISDAEKKAELKAKRMESQGFTLTENDKKVILQGELLKTDYFLKSETPWV</sequence>
<name>A0A4R6J2C0_9BACT</name>